<dbReference type="Proteomes" id="UP001165960">
    <property type="component" value="Unassembled WGS sequence"/>
</dbReference>
<accession>A0ACC2RL93</accession>
<evidence type="ECO:0000313" key="2">
    <source>
        <dbReference type="Proteomes" id="UP001165960"/>
    </source>
</evidence>
<comment type="caution">
    <text evidence="1">The sequence shown here is derived from an EMBL/GenBank/DDBJ whole genome shotgun (WGS) entry which is preliminary data.</text>
</comment>
<name>A0ACC2RL93_9FUNG</name>
<dbReference type="EMBL" id="QTSX02007135">
    <property type="protein sequence ID" value="KAJ9050816.1"/>
    <property type="molecule type" value="Genomic_DNA"/>
</dbReference>
<gene>
    <name evidence="1" type="ORF">DSO57_1010610</name>
</gene>
<reference evidence="1" key="1">
    <citation type="submission" date="2022-04" db="EMBL/GenBank/DDBJ databases">
        <title>Genome of the entomopathogenic fungus Entomophthora muscae.</title>
        <authorList>
            <person name="Elya C."/>
            <person name="Lovett B.R."/>
            <person name="Lee E."/>
            <person name="Macias A.M."/>
            <person name="Hajek A.E."/>
            <person name="De Bivort B.L."/>
            <person name="Kasson M.T."/>
            <person name="De Fine Licht H.H."/>
            <person name="Stajich J.E."/>
        </authorList>
    </citation>
    <scope>NUCLEOTIDE SEQUENCE</scope>
    <source>
        <strain evidence="1">Berkeley</strain>
    </source>
</reference>
<keyword evidence="2" id="KW-1185">Reference proteome</keyword>
<evidence type="ECO:0000313" key="1">
    <source>
        <dbReference type="EMBL" id="KAJ9050816.1"/>
    </source>
</evidence>
<sequence>MWEETHGCNNQQGKTLALWLVLFLGMLLTYSTQMFKLIRLRRSQGLSYQYLVLRTLGRLYALCNVISYKANSIHCCAKESVSGCLKGITAIVFMLIQFILVWIIFVMFLAYFPKEKKVLGMVWRSKVFMSYMTLGVCFLSLMFTALLLPKSGTTLARVWIIMTGAFSTACSVAKLIPQIYQTWRTKEIGALSVTSLCLQTIGSTGAMTVLILDNGFSAVVVWIAYFLCAILELFLVLLCLVLKYSSFLNKK</sequence>
<protein>
    <submittedName>
        <fullName evidence="1">Uncharacterized protein</fullName>
    </submittedName>
</protein>
<proteinExistence type="predicted"/>
<organism evidence="1 2">
    <name type="scientific">Entomophthora muscae</name>
    <dbReference type="NCBI Taxonomy" id="34485"/>
    <lineage>
        <taxon>Eukaryota</taxon>
        <taxon>Fungi</taxon>
        <taxon>Fungi incertae sedis</taxon>
        <taxon>Zoopagomycota</taxon>
        <taxon>Entomophthoromycotina</taxon>
        <taxon>Entomophthoromycetes</taxon>
        <taxon>Entomophthorales</taxon>
        <taxon>Entomophthoraceae</taxon>
        <taxon>Entomophthora</taxon>
    </lineage>
</organism>